<sequence>MRNALFSCIAIFVSGFFIWLGWVHYSKGKASEKWPKAQGTILESEVAESRTRAGSSSRMYEAHVRYEYEVNGQKIKGDHVTFMDGSSSNRSDAANVVNRLPVGKVLPVHYNPANPHEACLLNEVGKMPWLMMGGGAVGLLMSLRTLIFGSQVRRRREIRFS</sequence>
<feature type="transmembrane region" description="Helical" evidence="1">
    <location>
        <begin position="5"/>
        <end position="25"/>
    </location>
</feature>
<protein>
    <recommendedName>
        <fullName evidence="2">DUF3592 domain-containing protein</fullName>
    </recommendedName>
</protein>
<dbReference type="EMBL" id="BAABIA010000010">
    <property type="protein sequence ID" value="GAA5147365.1"/>
    <property type="molecule type" value="Genomic_DNA"/>
</dbReference>
<keyword evidence="1" id="KW-1133">Transmembrane helix</keyword>
<feature type="domain" description="DUF3592" evidence="2">
    <location>
        <begin position="37"/>
        <end position="122"/>
    </location>
</feature>
<proteinExistence type="predicted"/>
<dbReference type="Pfam" id="PF12158">
    <property type="entry name" value="DUF3592"/>
    <property type="match status" value="1"/>
</dbReference>
<dbReference type="InterPro" id="IPR021994">
    <property type="entry name" value="DUF3592"/>
</dbReference>
<accession>A0ABP9PIX7</accession>
<feature type="transmembrane region" description="Helical" evidence="1">
    <location>
        <begin position="129"/>
        <end position="149"/>
    </location>
</feature>
<keyword evidence="1" id="KW-0812">Transmembrane</keyword>
<keyword evidence="4" id="KW-1185">Reference proteome</keyword>
<dbReference type="RefSeq" id="WP_345738365.1">
    <property type="nucleotide sequence ID" value="NZ_BAABIA010000010.1"/>
</dbReference>
<dbReference type="Proteomes" id="UP001499852">
    <property type="component" value="Unassembled WGS sequence"/>
</dbReference>
<comment type="caution">
    <text evidence="3">The sequence shown here is derived from an EMBL/GenBank/DDBJ whole genome shotgun (WGS) entry which is preliminary data.</text>
</comment>
<evidence type="ECO:0000259" key="2">
    <source>
        <dbReference type="Pfam" id="PF12158"/>
    </source>
</evidence>
<evidence type="ECO:0000256" key="1">
    <source>
        <dbReference type="SAM" id="Phobius"/>
    </source>
</evidence>
<keyword evidence="1" id="KW-0472">Membrane</keyword>
<organism evidence="3 4">
    <name type="scientific">Prosthecobacter algae</name>
    <dbReference type="NCBI Taxonomy" id="1144682"/>
    <lineage>
        <taxon>Bacteria</taxon>
        <taxon>Pseudomonadati</taxon>
        <taxon>Verrucomicrobiota</taxon>
        <taxon>Verrucomicrobiia</taxon>
        <taxon>Verrucomicrobiales</taxon>
        <taxon>Verrucomicrobiaceae</taxon>
        <taxon>Prosthecobacter</taxon>
    </lineage>
</organism>
<evidence type="ECO:0000313" key="4">
    <source>
        <dbReference type="Proteomes" id="UP001499852"/>
    </source>
</evidence>
<reference evidence="4" key="1">
    <citation type="journal article" date="2019" name="Int. J. Syst. Evol. Microbiol.">
        <title>The Global Catalogue of Microorganisms (GCM) 10K type strain sequencing project: providing services to taxonomists for standard genome sequencing and annotation.</title>
        <authorList>
            <consortium name="The Broad Institute Genomics Platform"/>
            <consortium name="The Broad Institute Genome Sequencing Center for Infectious Disease"/>
            <person name="Wu L."/>
            <person name="Ma J."/>
        </authorList>
    </citation>
    <scope>NUCLEOTIDE SEQUENCE [LARGE SCALE GENOMIC DNA]</scope>
    <source>
        <strain evidence="4">JCM 18053</strain>
    </source>
</reference>
<gene>
    <name evidence="3" type="ORF">GCM10023213_41900</name>
</gene>
<evidence type="ECO:0000313" key="3">
    <source>
        <dbReference type="EMBL" id="GAA5147365.1"/>
    </source>
</evidence>
<name>A0ABP9PIX7_9BACT</name>